<keyword evidence="1" id="KW-1277">Toxin-antitoxin system</keyword>
<dbReference type="EMBL" id="SNRY01000629">
    <property type="protein sequence ID" value="KAA6338301.1"/>
    <property type="molecule type" value="Genomic_DNA"/>
</dbReference>
<dbReference type="GO" id="GO:0016787">
    <property type="term" value="F:hydrolase activity"/>
    <property type="evidence" value="ECO:0007669"/>
    <property type="project" value="UniProtKB-KW"/>
</dbReference>
<name>A0A5J4RZ09_9ZZZZ</name>
<dbReference type="GO" id="GO:0004519">
    <property type="term" value="F:endonuclease activity"/>
    <property type="evidence" value="ECO:0007669"/>
    <property type="project" value="UniProtKB-KW"/>
</dbReference>
<sequence length="74" mass="8711">MSMKVKEVIKILEENGWVYQRTRGDHRIYYKAGMRRTISIPGKLSNDMREGTYQGILRQAGIKEIVRQIKNENN</sequence>
<evidence type="ECO:0000256" key="2">
    <source>
        <dbReference type="ARBA" id="ARBA00022722"/>
    </source>
</evidence>
<organism evidence="7">
    <name type="scientific">termite gut metagenome</name>
    <dbReference type="NCBI Taxonomy" id="433724"/>
    <lineage>
        <taxon>unclassified sequences</taxon>
        <taxon>metagenomes</taxon>
        <taxon>organismal metagenomes</taxon>
    </lineage>
</organism>
<keyword evidence="3" id="KW-0255">Endonuclease</keyword>
<accession>A0A5J4RZ09</accession>
<keyword evidence="2" id="KW-0540">Nuclease</keyword>
<evidence type="ECO:0000313" key="7">
    <source>
        <dbReference type="EMBL" id="KAA6338301.1"/>
    </source>
</evidence>
<evidence type="ECO:0000256" key="4">
    <source>
        <dbReference type="ARBA" id="ARBA00022801"/>
    </source>
</evidence>
<dbReference type="InterPro" id="IPR012933">
    <property type="entry name" value="HicA_mRNA_interferase"/>
</dbReference>
<dbReference type="SUPFAM" id="SSF54786">
    <property type="entry name" value="YcfA/nrd intein domain"/>
    <property type="match status" value="1"/>
</dbReference>
<evidence type="ECO:0000256" key="1">
    <source>
        <dbReference type="ARBA" id="ARBA00022649"/>
    </source>
</evidence>
<dbReference type="InterPro" id="IPR038570">
    <property type="entry name" value="HicA_sf"/>
</dbReference>
<evidence type="ECO:0000256" key="3">
    <source>
        <dbReference type="ARBA" id="ARBA00022759"/>
    </source>
</evidence>
<dbReference type="AlphaFoldDB" id="A0A5J4RZ09"/>
<keyword evidence="5" id="KW-0694">RNA-binding</keyword>
<evidence type="ECO:0000256" key="6">
    <source>
        <dbReference type="ARBA" id="ARBA00023016"/>
    </source>
</evidence>
<keyword evidence="4" id="KW-0378">Hydrolase</keyword>
<gene>
    <name evidence="7" type="ORF">EZS27_013693</name>
</gene>
<comment type="caution">
    <text evidence="7">The sequence shown here is derived from an EMBL/GenBank/DDBJ whole genome shotgun (WGS) entry which is preliminary data.</text>
</comment>
<protein>
    <submittedName>
        <fullName evidence="7">Uncharacterized protein</fullName>
    </submittedName>
</protein>
<reference evidence="7" key="1">
    <citation type="submission" date="2019-03" db="EMBL/GenBank/DDBJ databases">
        <title>Single cell metagenomics reveals metabolic interactions within the superorganism composed of flagellate Streblomastix strix and complex community of Bacteroidetes bacteria on its surface.</title>
        <authorList>
            <person name="Treitli S.C."/>
            <person name="Kolisko M."/>
            <person name="Husnik F."/>
            <person name="Keeling P."/>
            <person name="Hampl V."/>
        </authorList>
    </citation>
    <scope>NUCLEOTIDE SEQUENCE</scope>
    <source>
        <strain evidence="7">STM</strain>
    </source>
</reference>
<dbReference type="Gene3D" id="3.30.920.30">
    <property type="entry name" value="Hypothetical protein"/>
    <property type="match status" value="1"/>
</dbReference>
<evidence type="ECO:0000256" key="5">
    <source>
        <dbReference type="ARBA" id="ARBA00022884"/>
    </source>
</evidence>
<keyword evidence="6" id="KW-0346">Stress response</keyword>
<dbReference type="Pfam" id="PF07927">
    <property type="entry name" value="HicA_toxin"/>
    <property type="match status" value="1"/>
</dbReference>
<proteinExistence type="predicted"/>
<dbReference type="GO" id="GO:0003729">
    <property type="term" value="F:mRNA binding"/>
    <property type="evidence" value="ECO:0007669"/>
    <property type="project" value="InterPro"/>
</dbReference>